<name>A0ABP1AE31_9BRYO</name>
<organism evidence="3 4">
    <name type="scientific">Sphagnum jensenii</name>
    <dbReference type="NCBI Taxonomy" id="128206"/>
    <lineage>
        <taxon>Eukaryota</taxon>
        <taxon>Viridiplantae</taxon>
        <taxon>Streptophyta</taxon>
        <taxon>Embryophyta</taxon>
        <taxon>Bryophyta</taxon>
        <taxon>Sphagnophytina</taxon>
        <taxon>Sphagnopsida</taxon>
        <taxon>Sphagnales</taxon>
        <taxon>Sphagnaceae</taxon>
        <taxon>Sphagnum</taxon>
    </lineage>
</organism>
<gene>
    <name evidence="3" type="ORF">CSSPJE1EN2_LOCUS3782</name>
</gene>
<feature type="region of interest" description="Disordered" evidence="1">
    <location>
        <begin position="113"/>
        <end position="143"/>
    </location>
</feature>
<dbReference type="InterPro" id="IPR007652">
    <property type="entry name" value="A1-4-GlycosylTfrase_dom"/>
</dbReference>
<reference evidence="3" key="1">
    <citation type="submission" date="2024-03" db="EMBL/GenBank/DDBJ databases">
        <authorList>
            <consortium name="ELIXIR-Norway"/>
            <consortium name="Elixir Norway"/>
        </authorList>
    </citation>
    <scope>NUCLEOTIDE SEQUENCE</scope>
</reference>
<dbReference type="Pfam" id="PF04488">
    <property type="entry name" value="Gly_transf_sug"/>
    <property type="match status" value="1"/>
</dbReference>
<keyword evidence="4" id="KW-1185">Reference proteome</keyword>
<dbReference type="InterPro" id="IPR007577">
    <property type="entry name" value="GlycoTrfase_DXD_sugar-bd_CS"/>
</dbReference>
<feature type="domain" description="Alpha 1,4-glycosyltransferase" evidence="2">
    <location>
        <begin position="562"/>
        <end position="693"/>
    </location>
</feature>
<protein>
    <recommendedName>
        <fullName evidence="2">Alpha 1,4-glycosyltransferase domain-containing protein</fullName>
    </recommendedName>
</protein>
<dbReference type="SUPFAM" id="SSF53448">
    <property type="entry name" value="Nucleotide-diphospho-sugar transferases"/>
    <property type="match status" value="1"/>
</dbReference>
<dbReference type="Gene3D" id="3.90.550.20">
    <property type="match status" value="1"/>
</dbReference>
<proteinExistence type="predicted"/>
<feature type="compositionally biased region" description="Low complexity" evidence="1">
    <location>
        <begin position="7"/>
        <end position="20"/>
    </location>
</feature>
<dbReference type="EMBL" id="OZ023712">
    <property type="protein sequence ID" value="CAK9860787.1"/>
    <property type="molecule type" value="Genomic_DNA"/>
</dbReference>
<dbReference type="InterPro" id="IPR029044">
    <property type="entry name" value="Nucleotide-diphossugar_trans"/>
</dbReference>
<evidence type="ECO:0000256" key="1">
    <source>
        <dbReference type="SAM" id="MobiDB-lite"/>
    </source>
</evidence>
<evidence type="ECO:0000313" key="4">
    <source>
        <dbReference type="Proteomes" id="UP001497522"/>
    </source>
</evidence>
<accession>A0ABP1AE31</accession>
<dbReference type="PANTHER" id="PTHR47213">
    <property type="entry name" value="OS07G0567300 PROTEIN"/>
    <property type="match status" value="1"/>
</dbReference>
<sequence>MPRPRRLSSSSSLTRSPSRLSFSSSSAAATAVAAVRNEHTRIYTCLIAGGLLLLASVTFLQAHLASAPQGSNLDPLDSDSNSETDGLVTDSNKEDKMNVDTAAWDREINAVVDKKQPQQQDHGSKMVGKEESGKGGGRKARQGGTLQLEMEEKKQGLFFWDHTLGVRKKSLKNVEHLGPQLRGFKEFVENWKEQYNSDDETLDEEVQRQLEDVVEIEDALLLNEDGPVYKPVPRLPDKIAGKYAQKGGSSYDPINPINIPMLQDPDTGPDTWMTKSDKAMLKALRVDGYGQSVPLQPKYLRGMDFISALHAKKGQESKRKLDEGARTMEVVALVGVEAVGIKKDQAAEIPREGKHEMLETHYQENMPHDTTTMISSQGLQSRANTQGLTHWRHVAGTRPSLTFTAFMQQFLHQDTCSIRVFMAWTTPPWSLTVRHQRTLESLFHFHPNACVVVFSETLETDFFKTFVQEGFKVAVVQPDLQELLANTPTDIFTTVWVRWRKTPLYYIHYTDLLRLVALYKYGGVYMDMDVILLKPLDSLHNAIGSEILANGEVRLNGAVMVFNKSSPFLRECLEEFTATYDDTLLEWNGAELVTRVANFSIRKGGKRWSEDPEALQIQPPFAFFPLTSSSILRYFVAPTDKQQEEEEKQLLGRIFEEAFTTHYWNRLTAQLVPENGSLIETVLNQHCLTCTDIL</sequence>
<dbReference type="PANTHER" id="PTHR47213:SF1">
    <property type="entry name" value="OS07G0567300 PROTEIN"/>
    <property type="match status" value="1"/>
</dbReference>
<dbReference type="Proteomes" id="UP001497522">
    <property type="component" value="Chromosome 11"/>
</dbReference>
<feature type="compositionally biased region" description="Basic and acidic residues" evidence="1">
    <location>
        <begin position="113"/>
        <end position="133"/>
    </location>
</feature>
<evidence type="ECO:0000313" key="3">
    <source>
        <dbReference type="EMBL" id="CAK9860787.1"/>
    </source>
</evidence>
<dbReference type="InterPro" id="IPR044789">
    <property type="entry name" value="Put_A1-4-GlycosylTfrase_plant"/>
</dbReference>
<feature type="region of interest" description="Disordered" evidence="1">
    <location>
        <begin position="68"/>
        <end position="97"/>
    </location>
</feature>
<feature type="region of interest" description="Disordered" evidence="1">
    <location>
        <begin position="1"/>
        <end position="20"/>
    </location>
</feature>
<evidence type="ECO:0000259" key="2">
    <source>
        <dbReference type="Pfam" id="PF04572"/>
    </source>
</evidence>
<dbReference type="Pfam" id="PF04572">
    <property type="entry name" value="Gb3_synth"/>
    <property type="match status" value="1"/>
</dbReference>